<evidence type="ECO:0000259" key="4">
    <source>
        <dbReference type="PROSITE" id="PS50102"/>
    </source>
</evidence>
<dbReference type="InterPro" id="IPR035979">
    <property type="entry name" value="RBD_domain_sf"/>
</dbReference>
<dbReference type="InterPro" id="IPR036621">
    <property type="entry name" value="Anticodon-bd_dom_sf"/>
</dbReference>
<reference evidence="5" key="1">
    <citation type="journal article" date="2004" name="Nature">
        <title>Genome duplication in the teleost fish Tetraodon nigroviridis reveals the early vertebrate proto-karyotype.</title>
        <authorList>
            <person name="Jaillon O."/>
            <person name="Aury J.-M."/>
            <person name="Brunet F."/>
            <person name="Petit J.-L."/>
            <person name="Stange-Thomann N."/>
            <person name="Mauceli E."/>
            <person name="Bouneau L."/>
            <person name="Fischer C."/>
            <person name="Ozouf-Costaz C."/>
            <person name="Bernot A."/>
            <person name="Nicaud S."/>
            <person name="Jaffe D."/>
            <person name="Fisher S."/>
            <person name="Lutfalla G."/>
            <person name="Dossat C."/>
            <person name="Segurens B."/>
            <person name="Dasilva C."/>
            <person name="Salanoubat M."/>
            <person name="Levy M."/>
            <person name="Boudet N."/>
            <person name="Castellano S."/>
            <person name="Anthouard V."/>
            <person name="Jubin C."/>
            <person name="Castelli V."/>
            <person name="Katinka M."/>
            <person name="Vacherie B."/>
            <person name="Biemont C."/>
            <person name="Skalli Z."/>
            <person name="Cattolico L."/>
            <person name="Poulain J."/>
            <person name="De Berardinis V."/>
            <person name="Cruaud C."/>
            <person name="Duprat S."/>
            <person name="Brottier P."/>
            <person name="Coutanceau J.-P."/>
            <person name="Gouzy J."/>
            <person name="Parra G."/>
            <person name="Lardier G."/>
            <person name="Chapple C."/>
            <person name="McKernan K.J."/>
            <person name="McEwan P."/>
            <person name="Bosak S."/>
            <person name="Kellis M."/>
            <person name="Volff J.-N."/>
            <person name="Guigo R."/>
            <person name="Zody M.C."/>
            <person name="Mesirov J."/>
            <person name="Lindblad-Toh K."/>
            <person name="Birren B."/>
            <person name="Nusbaum C."/>
            <person name="Kahn D."/>
            <person name="Robinson-Rechavi M."/>
            <person name="Laudet V."/>
            <person name="Schachter V."/>
            <person name="Quetier F."/>
            <person name="Saurin W."/>
            <person name="Scarpelli C."/>
            <person name="Wincker P."/>
            <person name="Lander E.S."/>
            <person name="Weissenbach J."/>
            <person name="Roest Crollius H."/>
        </authorList>
    </citation>
    <scope>NUCLEOTIDE SEQUENCE</scope>
</reference>
<feature type="compositionally biased region" description="Basic and acidic residues" evidence="2">
    <location>
        <begin position="384"/>
        <end position="403"/>
    </location>
</feature>
<evidence type="ECO:0000256" key="1">
    <source>
        <dbReference type="PROSITE-ProRule" id="PRU00176"/>
    </source>
</evidence>
<dbReference type="InterPro" id="IPR000504">
    <property type="entry name" value="RRM_dom"/>
</dbReference>
<dbReference type="PROSITE" id="PS50102">
    <property type="entry name" value="RRM"/>
    <property type="match status" value="1"/>
</dbReference>
<dbReference type="SUPFAM" id="SSF52954">
    <property type="entry name" value="Class II aaRS ABD-related"/>
    <property type="match status" value="1"/>
</dbReference>
<evidence type="ECO:0000256" key="2">
    <source>
        <dbReference type="SAM" id="MobiDB-lite"/>
    </source>
</evidence>
<dbReference type="InterPro" id="IPR052600">
    <property type="entry name" value="Nuc_rcpt_coact/corep"/>
</dbReference>
<proteinExistence type="predicted"/>
<dbReference type="EMBL" id="CR716158">
    <property type="protein sequence ID" value="CAH17865.1"/>
    <property type="molecule type" value="Genomic_DNA"/>
</dbReference>
<protein>
    <submittedName>
        <fullName evidence="5">RNA-binding protein (Rbp), putative</fullName>
    </submittedName>
</protein>
<feature type="compositionally biased region" description="Basic and acidic residues" evidence="2">
    <location>
        <begin position="450"/>
        <end position="465"/>
    </location>
</feature>
<reference evidence="5" key="2">
    <citation type="submission" date="2004-08" db="EMBL/GenBank/DDBJ databases">
        <authorList>
            <person name="Renauld H."/>
            <person name="Keely S.P."/>
            <person name="Barrell B."/>
            <person name="Stringer J.R."/>
            <person name="Berriman M."/>
            <person name="Aslett M.A."/>
            <person name="Hall N."/>
        </authorList>
    </citation>
    <scope>NUCLEOTIDE SEQUENCE</scope>
</reference>
<gene>
    <name evidence="5" type="primary">PC18A9.03</name>
</gene>
<dbReference type="SMART" id="SM00360">
    <property type="entry name" value="RRM"/>
    <property type="match status" value="1"/>
</dbReference>
<feature type="domain" description="RRM" evidence="4">
    <location>
        <begin position="304"/>
        <end position="375"/>
    </location>
</feature>
<dbReference type="PROSITE" id="PS50042">
    <property type="entry name" value="CNMP_BINDING_3"/>
    <property type="match status" value="1"/>
</dbReference>
<dbReference type="InterPro" id="IPR000595">
    <property type="entry name" value="cNMP-bd_dom"/>
</dbReference>
<organism evidence="5">
    <name type="scientific">Pneumocystis carinii</name>
    <dbReference type="NCBI Taxonomy" id="4754"/>
    <lineage>
        <taxon>Eukaryota</taxon>
        <taxon>Fungi</taxon>
        <taxon>Dikarya</taxon>
        <taxon>Ascomycota</taxon>
        <taxon>Taphrinomycotina</taxon>
        <taxon>Pneumocystomycetes</taxon>
        <taxon>Pneumocystaceae</taxon>
        <taxon>Pneumocystis</taxon>
    </lineage>
</organism>
<dbReference type="PANTHER" id="PTHR23295">
    <property type="entry name" value="NUCLEAR RECEPTOR COACTIVATOR 5-RELATED"/>
    <property type="match status" value="1"/>
</dbReference>
<dbReference type="GO" id="GO:0003723">
    <property type="term" value="F:RNA binding"/>
    <property type="evidence" value="ECO:0007669"/>
    <property type="project" value="UniProtKB-UniRule"/>
</dbReference>
<name>Q6AHV3_PNECA</name>
<evidence type="ECO:0000259" key="3">
    <source>
        <dbReference type="PROSITE" id="PS50042"/>
    </source>
</evidence>
<dbReference type="PANTHER" id="PTHR23295:SF6">
    <property type="entry name" value="NEOSIN, ISOFORM A"/>
    <property type="match status" value="1"/>
</dbReference>
<dbReference type="Pfam" id="PF00076">
    <property type="entry name" value="RRM_1"/>
    <property type="match status" value="1"/>
</dbReference>
<sequence length="709" mass="80514">MNQKDNIDKEGIEGDEEENFVPTGESANGFPEISLELSNTHYKELLETLPKPYSEKNDNDEPEFTFDFEKKIENLLPMNNEILDKKYTIVETSNKQISGLNIQEHVPSVINNKNDYSFANMNQDSSYKTKIQPLDNDQVNPEKHSPVFHDIDISLLSKTIQETIQQNCQLLSDAPNPIPSSLDLQKLLASLSPVPKTDPQSVTFQTTANNPLSPDILKALNSVSSITDTNSVNSSLIQYPNHKNANSNHDAPCTPQEDALFQKFLVDEKQIMSNTSPHEFPSGSRMFIGILDSYICIFIRHIELIFLKGNLPTEKVTKKDVFRIFHQYGRLGQIALKQAYGFVQFFSSEECQNAINGEQGTMIRGRKMHLEVSKPQKHKIPPSNDKKNYRARSRSPDIRDRSPARGRSRNHGRGNHGYGILYDRDNKKDRYSSRDEFSKRPSSQSRYHRDRGIDYGKDYRSASPDRFRNYSHQQIDNFPLPRRYGNNVPECQIIITDDTDRSFIYFVEKAFKEKGFRIDTLFLSPRLPLPSVVQQMIIEGIMAIIFLNRQLQSQSKISMQIFDRKADSSDVKFDVALALRKKQSILQLTNAYGMSNYNNTSFQSQNTPSFGIANSDLANLIGSLDPTTLQKVIGALTQSSQQLTPQIQHMPYTSSLQIPYQGSSTNQNYQINQGIVPLITSTISPQGQQPAQQVQDILGQLAKLQGQQR</sequence>
<keyword evidence="1" id="KW-0694">RNA-binding</keyword>
<dbReference type="Gene3D" id="3.40.50.800">
    <property type="entry name" value="Anticodon-binding domain"/>
    <property type="match status" value="1"/>
</dbReference>
<accession>Q6AHV3</accession>
<feature type="region of interest" description="Disordered" evidence="2">
    <location>
        <begin position="1"/>
        <end position="31"/>
    </location>
</feature>
<feature type="compositionally biased region" description="Basic and acidic residues" evidence="2">
    <location>
        <begin position="1"/>
        <end position="12"/>
    </location>
</feature>
<dbReference type="InterPro" id="IPR012677">
    <property type="entry name" value="Nucleotide-bd_a/b_plait_sf"/>
</dbReference>
<feature type="compositionally biased region" description="Basic and acidic residues" evidence="2">
    <location>
        <begin position="422"/>
        <end position="439"/>
    </location>
</feature>
<dbReference type="Gene3D" id="3.30.70.330">
    <property type="match status" value="1"/>
</dbReference>
<evidence type="ECO:0000313" key="5">
    <source>
        <dbReference type="EMBL" id="CAH17865.1"/>
    </source>
</evidence>
<dbReference type="CDD" id="cd12342">
    <property type="entry name" value="RRM_Nab3p"/>
    <property type="match status" value="1"/>
</dbReference>
<dbReference type="SUPFAM" id="SSF54928">
    <property type="entry name" value="RNA-binding domain, RBD"/>
    <property type="match status" value="1"/>
</dbReference>
<feature type="domain" description="Cyclic nucleotide-binding" evidence="3">
    <location>
        <begin position="620"/>
        <end position="709"/>
    </location>
</feature>
<dbReference type="InterPro" id="IPR034167">
    <property type="entry name" value="Nab3_RRM"/>
</dbReference>
<feature type="region of interest" description="Disordered" evidence="2">
    <location>
        <begin position="371"/>
        <end position="465"/>
    </location>
</feature>
<dbReference type="VEuPathDB" id="FungiDB:T552_02249"/>
<feature type="compositionally biased region" description="Basic residues" evidence="2">
    <location>
        <begin position="404"/>
        <end position="414"/>
    </location>
</feature>
<dbReference type="AlphaFoldDB" id="Q6AHV3"/>